<accession>A0A8J7HM11</accession>
<organism evidence="1 2">
    <name type="scientific">Amazonocrinis nigriterrae CENA67</name>
    <dbReference type="NCBI Taxonomy" id="2794033"/>
    <lineage>
        <taxon>Bacteria</taxon>
        <taxon>Bacillati</taxon>
        <taxon>Cyanobacteriota</taxon>
        <taxon>Cyanophyceae</taxon>
        <taxon>Nostocales</taxon>
        <taxon>Nostocaceae</taxon>
        <taxon>Amazonocrinis</taxon>
        <taxon>Amazonocrinis nigriterrae</taxon>
    </lineage>
</organism>
<dbReference type="AlphaFoldDB" id="A0A8J7HM11"/>
<proteinExistence type="predicted"/>
<evidence type="ECO:0000313" key="2">
    <source>
        <dbReference type="Proteomes" id="UP000632766"/>
    </source>
</evidence>
<comment type="caution">
    <text evidence="1">The sequence shown here is derived from an EMBL/GenBank/DDBJ whole genome shotgun (WGS) entry which is preliminary data.</text>
</comment>
<evidence type="ECO:0000313" key="1">
    <source>
        <dbReference type="EMBL" id="MBH8561717.1"/>
    </source>
</evidence>
<protein>
    <submittedName>
        <fullName evidence="1">Uncharacterized protein</fullName>
    </submittedName>
</protein>
<dbReference type="EMBL" id="JAECZC010000007">
    <property type="protein sequence ID" value="MBH8561717.1"/>
    <property type="molecule type" value="Genomic_DNA"/>
</dbReference>
<sequence>MLGILHPLVQRLHPLLDINTRMLLDWGACDYRHPFIFCPATQKRDRLLESRSPCVSSELVGQWLTGVPFRWDLNKGATQFCEVRL</sequence>
<keyword evidence="2" id="KW-1185">Reference proteome</keyword>
<dbReference type="Proteomes" id="UP000632766">
    <property type="component" value="Unassembled WGS sequence"/>
</dbReference>
<reference evidence="1 2" key="1">
    <citation type="journal article" date="2021" name="Int. J. Syst. Evol. Microbiol.">
        <title>Amazonocrinis nigriterrae gen. nov., sp. nov., Atlanticothrix silvestris gen. nov., sp. nov. and Dendronalium phyllosphericum gen. nov., sp. nov., nostocacean cyanobacteria from Brazilian environments.</title>
        <authorList>
            <person name="Alvarenga D.O."/>
            <person name="Andreote A.P.D."/>
            <person name="Branco L.H.Z."/>
            <person name="Delbaje E."/>
            <person name="Cruz R.B."/>
            <person name="Varani A.M."/>
            <person name="Fiore M.F."/>
        </authorList>
    </citation>
    <scope>NUCLEOTIDE SEQUENCE [LARGE SCALE GENOMIC DNA]</scope>
    <source>
        <strain evidence="1 2">CENA67</strain>
    </source>
</reference>
<gene>
    <name evidence="1" type="ORF">I8748_05905</name>
</gene>
<name>A0A8J7HM11_9NOST</name>
<dbReference type="RefSeq" id="WP_198123720.1">
    <property type="nucleotide sequence ID" value="NZ_JAECZC010000007.1"/>
</dbReference>